<keyword evidence="1" id="KW-0812">Transmembrane</keyword>
<evidence type="ECO:0008006" key="4">
    <source>
        <dbReference type="Google" id="ProtNLM"/>
    </source>
</evidence>
<comment type="caution">
    <text evidence="2">The sequence shown here is derived from an EMBL/GenBank/DDBJ whole genome shotgun (WGS) entry which is preliminary data.</text>
</comment>
<protein>
    <recommendedName>
        <fullName evidence="4">Tetratricopeptide repeat protein</fullName>
    </recommendedName>
</protein>
<keyword evidence="3" id="KW-1185">Reference proteome</keyword>
<feature type="transmembrane region" description="Helical" evidence="1">
    <location>
        <begin position="94"/>
        <end position="116"/>
    </location>
</feature>
<evidence type="ECO:0000256" key="1">
    <source>
        <dbReference type="SAM" id="Phobius"/>
    </source>
</evidence>
<proteinExistence type="predicted"/>
<feature type="transmembrane region" description="Helical" evidence="1">
    <location>
        <begin position="12"/>
        <end position="30"/>
    </location>
</feature>
<feature type="transmembrane region" description="Helical" evidence="1">
    <location>
        <begin position="37"/>
        <end position="55"/>
    </location>
</feature>
<organism evidence="2 3">
    <name type="scientific">Actinacidiphila acidipaludis</name>
    <dbReference type="NCBI Taxonomy" id="2873382"/>
    <lineage>
        <taxon>Bacteria</taxon>
        <taxon>Bacillati</taxon>
        <taxon>Actinomycetota</taxon>
        <taxon>Actinomycetes</taxon>
        <taxon>Kitasatosporales</taxon>
        <taxon>Streptomycetaceae</taxon>
        <taxon>Actinacidiphila</taxon>
    </lineage>
</organism>
<feature type="transmembrane region" description="Helical" evidence="1">
    <location>
        <begin position="61"/>
        <end position="82"/>
    </location>
</feature>
<reference evidence="2 3" key="1">
    <citation type="submission" date="2021-08" db="EMBL/GenBank/DDBJ databases">
        <title>WGS of actinomycetes from Thailand.</title>
        <authorList>
            <person name="Thawai C."/>
        </authorList>
    </citation>
    <scope>NUCLEOTIDE SEQUENCE [LARGE SCALE GENOMIC DNA]</scope>
    <source>
        <strain evidence="2 3">PLK6-54</strain>
    </source>
</reference>
<evidence type="ECO:0000313" key="3">
    <source>
        <dbReference type="Proteomes" id="UP000778578"/>
    </source>
</evidence>
<gene>
    <name evidence="2" type="ORF">K7862_14385</name>
</gene>
<evidence type="ECO:0000313" key="2">
    <source>
        <dbReference type="EMBL" id="MBY8878817.1"/>
    </source>
</evidence>
<sequence>MVPAGPADRVRALAVAVLNLSGLGLGYALLRRWFAMVVCWAATAALLVAALPADAEGVSRGVLAAYLAFLALAAVHGARRGLRTPLSRPPRAPIALLLGLVMLAVPAGAVAAYGGAQDEATQKMLLEHLDHADRLVRAAKAKPFAAAQPDYRTALAAYRDLSQNHPGSRAARRVPDRLAAYYTAVGAPFAQKRYCDAIAPLTYLRTVPASYGKPGVGALATWPDDRLATSLYECGVADLAKDPSASGGSGDHLSELLTLFPASPQAAKVEPAVRSTIGGAAAGLHGKDPCSATERLRQLGKRAAALPGDNAGLTAALTKDSRQADGYVESGTYACGVHQYRSGDFPGAVETMNGFAQKYPHDRNRALAQKISIAARVAQVEPAAGHRLPTTASGGSIPITVSNDSPEATEVFFTGPVTGSFTLSACGSCHAYTDAAAGRTSACKSGKNYPKKTLNLPAGTTYFMYTSGEKSSRNTPGGDTVKLQYGYIYTECTFNVNASFSL</sequence>
<dbReference type="Proteomes" id="UP000778578">
    <property type="component" value="Unassembled WGS sequence"/>
</dbReference>
<accession>A0ABS7Q6R2</accession>
<name>A0ABS7Q6R2_9ACTN</name>
<keyword evidence="1" id="KW-0472">Membrane</keyword>
<dbReference type="EMBL" id="JAINZZ010000014">
    <property type="protein sequence ID" value="MBY8878817.1"/>
    <property type="molecule type" value="Genomic_DNA"/>
</dbReference>
<keyword evidence="1" id="KW-1133">Transmembrane helix</keyword>